<reference evidence="2 3" key="1">
    <citation type="journal article" date="2018" name="Evol. Lett.">
        <title>Horizontal gene cluster transfer increased hallucinogenic mushroom diversity.</title>
        <authorList>
            <person name="Reynolds H.T."/>
            <person name="Vijayakumar V."/>
            <person name="Gluck-Thaler E."/>
            <person name="Korotkin H.B."/>
            <person name="Matheny P.B."/>
            <person name="Slot J.C."/>
        </authorList>
    </citation>
    <scope>NUCLEOTIDE SEQUENCE [LARGE SCALE GENOMIC DNA]</scope>
    <source>
        <strain evidence="2 3">SRW20</strain>
    </source>
</reference>
<keyword evidence="3" id="KW-1185">Reference proteome</keyword>
<proteinExistence type="predicted"/>
<dbReference type="InParanoid" id="A0A409WTQ4"/>
<evidence type="ECO:0000313" key="3">
    <source>
        <dbReference type="Proteomes" id="UP000284706"/>
    </source>
</evidence>
<organism evidence="2 3">
    <name type="scientific">Gymnopilus dilepis</name>
    <dbReference type="NCBI Taxonomy" id="231916"/>
    <lineage>
        <taxon>Eukaryota</taxon>
        <taxon>Fungi</taxon>
        <taxon>Dikarya</taxon>
        <taxon>Basidiomycota</taxon>
        <taxon>Agaricomycotina</taxon>
        <taxon>Agaricomycetes</taxon>
        <taxon>Agaricomycetidae</taxon>
        <taxon>Agaricales</taxon>
        <taxon>Agaricineae</taxon>
        <taxon>Hymenogastraceae</taxon>
        <taxon>Gymnopilus</taxon>
    </lineage>
</organism>
<comment type="caution">
    <text evidence="2">The sequence shown here is derived from an EMBL/GenBank/DDBJ whole genome shotgun (WGS) entry which is preliminary data.</text>
</comment>
<evidence type="ECO:0000313" key="2">
    <source>
        <dbReference type="EMBL" id="PPQ81914.1"/>
    </source>
</evidence>
<protein>
    <submittedName>
        <fullName evidence="2">Uncharacterized protein</fullName>
    </submittedName>
</protein>
<gene>
    <name evidence="2" type="ORF">CVT26_004124</name>
</gene>
<accession>A0A409WTQ4</accession>
<name>A0A409WTQ4_9AGAR</name>
<feature type="region of interest" description="Disordered" evidence="1">
    <location>
        <begin position="1"/>
        <end position="33"/>
    </location>
</feature>
<dbReference type="EMBL" id="NHYE01004811">
    <property type="protein sequence ID" value="PPQ81914.1"/>
    <property type="molecule type" value="Genomic_DNA"/>
</dbReference>
<dbReference type="AlphaFoldDB" id="A0A409WTQ4"/>
<evidence type="ECO:0000256" key="1">
    <source>
        <dbReference type="SAM" id="MobiDB-lite"/>
    </source>
</evidence>
<sequence>MAPSGSRNAKAVVKGPRGRGPPGLRNPSLDKPHDEAQRALRRRILKKTPVEVRHLILAERLKDLKVDPKGALYEEYLKFPPFFRRALGKRGSINLSDDDQIEEFIKDSSLFRSVLGHRGVTFRDVYCLQTVFPYPASLSLSLGHELAFSAVTHLNLHCGGNPDFLRTLKQWDTALARLEVLRIKYVVYIQENGSDELPWNDPLWIEVLELCQNLRVFLLKTPMPVSTADDWSCRELVPIWARNLPRLQRVYIFHAYDEECDVDDLLWHGSNVLHTRSASGNNLWKTQLVRPKGFGVLSPFRIYIPWTTVRHTDIDVYDSEDCWGPDEEIDTKDDVDSGIGSVDQDCCADHFGRS</sequence>
<dbReference type="Proteomes" id="UP000284706">
    <property type="component" value="Unassembled WGS sequence"/>
</dbReference>